<gene>
    <name evidence="2" type="ORF">SAMN05444281_0036</name>
</gene>
<feature type="compositionally biased region" description="Basic residues" evidence="1">
    <location>
        <begin position="1"/>
        <end position="10"/>
    </location>
</feature>
<dbReference type="STRING" id="1195760.SAMN05444281_0036"/>
<dbReference type="AlphaFoldDB" id="A0A1M5RYQ4"/>
<dbReference type="Proteomes" id="UP000184109">
    <property type="component" value="Unassembled WGS sequence"/>
</dbReference>
<feature type="region of interest" description="Disordered" evidence="1">
    <location>
        <begin position="1"/>
        <end position="27"/>
    </location>
</feature>
<organism evidence="2 3">
    <name type="scientific">Wenyingzhuangia marina</name>
    <dbReference type="NCBI Taxonomy" id="1195760"/>
    <lineage>
        <taxon>Bacteria</taxon>
        <taxon>Pseudomonadati</taxon>
        <taxon>Bacteroidota</taxon>
        <taxon>Flavobacteriia</taxon>
        <taxon>Flavobacteriales</taxon>
        <taxon>Flavobacteriaceae</taxon>
        <taxon>Wenyingzhuangia</taxon>
    </lineage>
</organism>
<evidence type="ECO:0000313" key="3">
    <source>
        <dbReference type="Proteomes" id="UP000184109"/>
    </source>
</evidence>
<keyword evidence="3" id="KW-1185">Reference proteome</keyword>
<reference evidence="3" key="1">
    <citation type="submission" date="2016-11" db="EMBL/GenBank/DDBJ databases">
        <authorList>
            <person name="Varghese N."/>
            <person name="Submissions S."/>
        </authorList>
    </citation>
    <scope>NUCLEOTIDE SEQUENCE [LARGE SCALE GENOMIC DNA]</scope>
    <source>
        <strain evidence="3">DSM 100572</strain>
    </source>
</reference>
<dbReference type="EMBL" id="FQXQ01000001">
    <property type="protein sequence ID" value="SHH31376.1"/>
    <property type="molecule type" value="Genomic_DNA"/>
</dbReference>
<dbReference type="OrthoDB" id="1446030at2"/>
<evidence type="ECO:0000313" key="2">
    <source>
        <dbReference type="EMBL" id="SHH31376.1"/>
    </source>
</evidence>
<accession>A0A1M5RYQ4</accession>
<evidence type="ECO:0000256" key="1">
    <source>
        <dbReference type="SAM" id="MobiDB-lite"/>
    </source>
</evidence>
<name>A0A1M5RYQ4_9FLAO</name>
<proteinExistence type="predicted"/>
<sequence>MSNHEHHHHDHDHDHKHDEHHHHHHDDEGIMTIEEYHKANMMLFNIKDLRTTDTVLCTLTSIDRMSFLPNGIEHHECKRSELTEHFTEVIKRNLILAFFEKIEIEEFDVLDINTNIDFLFE</sequence>
<protein>
    <submittedName>
        <fullName evidence="2">Uncharacterized protein</fullName>
    </submittedName>
</protein>
<dbReference type="RefSeq" id="WP_073117666.1">
    <property type="nucleotide sequence ID" value="NZ_BMEN01000005.1"/>
</dbReference>